<evidence type="ECO:0000313" key="1">
    <source>
        <dbReference type="EMBL" id="KAJ3563512.1"/>
    </source>
</evidence>
<name>A0AAD5VNW7_9AGAR</name>
<keyword evidence="2" id="KW-1185">Reference proteome</keyword>
<dbReference type="Proteomes" id="UP001213000">
    <property type="component" value="Unassembled WGS sequence"/>
</dbReference>
<gene>
    <name evidence="1" type="ORF">NP233_g8896</name>
</gene>
<accession>A0AAD5VNW7</accession>
<reference evidence="1" key="1">
    <citation type="submission" date="2022-07" db="EMBL/GenBank/DDBJ databases">
        <title>Genome Sequence of Leucocoprinus birnbaumii.</title>
        <authorList>
            <person name="Buettner E."/>
        </authorList>
    </citation>
    <scope>NUCLEOTIDE SEQUENCE</scope>
    <source>
        <strain evidence="1">VT141</strain>
    </source>
</reference>
<dbReference type="AlphaFoldDB" id="A0AAD5VNW7"/>
<comment type="caution">
    <text evidence="1">The sequence shown here is derived from an EMBL/GenBank/DDBJ whole genome shotgun (WGS) entry which is preliminary data.</text>
</comment>
<proteinExistence type="predicted"/>
<sequence length="376" mass="42823">MWTFPRDEQGNVIFKRFKRQGSDWFTSSDAKLIAVLNSTYNTAANSTGIDKPFRDTYVITTPNANWLPQVDLGFQDVRVYHDGRWGATDFAQWPQWYFDEQDHFAYILRKPNPQALEKHPLRYLWFEPELEHFVFMNDGQEVGRFASLVGRELYKLRTALLEEVVNCRCPDGGIQRKLNHLANQMKNTTSTIINTPQSYLDAMYTFTAAQRYCLELHALLDKIKKWDELPPLNKPRPVNNAILGCATDRASVVAGLYAMGVPVWYIRPLNHLTSSMTILKQCDCTSPAEFGINMTPWPGSPSFYTGPLDCGIYKLLQNWQPGAIKRLPLEAISTAGPPADTPINTAAHASRAPCGFDLISNRPRLVEIIDEDFYHQ</sequence>
<organism evidence="1 2">
    <name type="scientific">Leucocoprinus birnbaumii</name>
    <dbReference type="NCBI Taxonomy" id="56174"/>
    <lineage>
        <taxon>Eukaryota</taxon>
        <taxon>Fungi</taxon>
        <taxon>Dikarya</taxon>
        <taxon>Basidiomycota</taxon>
        <taxon>Agaricomycotina</taxon>
        <taxon>Agaricomycetes</taxon>
        <taxon>Agaricomycetidae</taxon>
        <taxon>Agaricales</taxon>
        <taxon>Agaricineae</taxon>
        <taxon>Agaricaceae</taxon>
        <taxon>Leucocoprinus</taxon>
    </lineage>
</organism>
<dbReference type="EMBL" id="JANIEX010000751">
    <property type="protein sequence ID" value="KAJ3563512.1"/>
    <property type="molecule type" value="Genomic_DNA"/>
</dbReference>
<protein>
    <submittedName>
        <fullName evidence="1">Uncharacterized protein</fullName>
    </submittedName>
</protein>
<evidence type="ECO:0000313" key="2">
    <source>
        <dbReference type="Proteomes" id="UP001213000"/>
    </source>
</evidence>